<keyword evidence="3" id="KW-1185">Reference proteome</keyword>
<feature type="region of interest" description="Disordered" evidence="1">
    <location>
        <begin position="48"/>
        <end position="77"/>
    </location>
</feature>
<accession>A0AAE1A3C0</accession>
<protein>
    <submittedName>
        <fullName evidence="2">Uncharacterized protein</fullName>
    </submittedName>
</protein>
<reference evidence="2" key="1">
    <citation type="journal article" date="2023" name="G3 (Bethesda)">
        <title>A reference genome for the long-term kleptoplast-retaining sea slug Elysia crispata morphotype clarki.</title>
        <authorList>
            <person name="Eastman K.E."/>
            <person name="Pendleton A.L."/>
            <person name="Shaikh M.A."/>
            <person name="Suttiyut T."/>
            <person name="Ogas R."/>
            <person name="Tomko P."/>
            <person name="Gavelis G."/>
            <person name="Widhalm J.R."/>
            <person name="Wisecaver J.H."/>
        </authorList>
    </citation>
    <scope>NUCLEOTIDE SEQUENCE</scope>
    <source>
        <strain evidence="2">ECLA1</strain>
    </source>
</reference>
<sequence length="122" mass="13739">MVRIVVQMGAARCEVPAVLHCPLLSLSSHSSSPLLRYHSVARDVLGFRRRRRRGGKEGRKRCQGGRKDHSRRVRPTQSLLGEPYHHALGKKNILLPTLSLMPITSSLQWITVSHNVDSFAPR</sequence>
<dbReference type="AlphaFoldDB" id="A0AAE1A3C0"/>
<dbReference type="Proteomes" id="UP001283361">
    <property type="component" value="Unassembled WGS sequence"/>
</dbReference>
<proteinExistence type="predicted"/>
<gene>
    <name evidence="2" type="ORF">RRG08_062046</name>
</gene>
<evidence type="ECO:0000313" key="3">
    <source>
        <dbReference type="Proteomes" id="UP001283361"/>
    </source>
</evidence>
<feature type="compositionally biased region" description="Basic residues" evidence="1">
    <location>
        <begin position="48"/>
        <end position="74"/>
    </location>
</feature>
<evidence type="ECO:0000256" key="1">
    <source>
        <dbReference type="SAM" id="MobiDB-lite"/>
    </source>
</evidence>
<comment type="caution">
    <text evidence="2">The sequence shown here is derived from an EMBL/GenBank/DDBJ whole genome shotgun (WGS) entry which is preliminary data.</text>
</comment>
<name>A0AAE1A3C0_9GAST</name>
<dbReference type="EMBL" id="JAWDGP010002732">
    <property type="protein sequence ID" value="KAK3780425.1"/>
    <property type="molecule type" value="Genomic_DNA"/>
</dbReference>
<organism evidence="2 3">
    <name type="scientific">Elysia crispata</name>
    <name type="common">lettuce slug</name>
    <dbReference type="NCBI Taxonomy" id="231223"/>
    <lineage>
        <taxon>Eukaryota</taxon>
        <taxon>Metazoa</taxon>
        <taxon>Spiralia</taxon>
        <taxon>Lophotrochozoa</taxon>
        <taxon>Mollusca</taxon>
        <taxon>Gastropoda</taxon>
        <taxon>Heterobranchia</taxon>
        <taxon>Euthyneura</taxon>
        <taxon>Panpulmonata</taxon>
        <taxon>Sacoglossa</taxon>
        <taxon>Placobranchoidea</taxon>
        <taxon>Plakobranchidae</taxon>
        <taxon>Elysia</taxon>
    </lineage>
</organism>
<evidence type="ECO:0000313" key="2">
    <source>
        <dbReference type="EMBL" id="KAK3780425.1"/>
    </source>
</evidence>